<dbReference type="RefSeq" id="WP_268110202.1">
    <property type="nucleotide sequence ID" value="NZ_JAPPUX010000001.1"/>
</dbReference>
<comment type="caution">
    <text evidence="2">The sequence shown here is derived from an EMBL/GenBank/DDBJ whole genome shotgun (WGS) entry which is preliminary data.</text>
</comment>
<dbReference type="EMBL" id="JAPPUX010000001">
    <property type="protein sequence ID" value="MCY4725397.1"/>
    <property type="molecule type" value="Genomic_DNA"/>
</dbReference>
<sequence>MADTRKSDGQTGGSLRRSSGGGDRADQEGEAALGRGIFGGVGKDVSSEVIAKVITQGM</sequence>
<keyword evidence="3" id="KW-1185">Reference proteome</keyword>
<protein>
    <submittedName>
        <fullName evidence="2">Uncharacterized protein</fullName>
    </submittedName>
</protein>
<gene>
    <name evidence="2" type="ORF">NYO98_03825</name>
</gene>
<organism evidence="2 3">
    <name type="scientific">Nocardioides pini</name>
    <dbReference type="NCBI Taxonomy" id="2975053"/>
    <lineage>
        <taxon>Bacteria</taxon>
        <taxon>Bacillati</taxon>
        <taxon>Actinomycetota</taxon>
        <taxon>Actinomycetes</taxon>
        <taxon>Propionibacteriales</taxon>
        <taxon>Nocardioidaceae</taxon>
        <taxon>Nocardioides</taxon>
    </lineage>
</organism>
<proteinExistence type="predicted"/>
<accession>A0ABT4CBY9</accession>
<reference evidence="2" key="1">
    <citation type="submission" date="2022-08" db="EMBL/GenBank/DDBJ databases">
        <title>Genome sequencing of Nocardioides sp. STR2.</title>
        <authorList>
            <person name="So Y."/>
        </authorList>
    </citation>
    <scope>NUCLEOTIDE SEQUENCE</scope>
    <source>
        <strain evidence="2">STR2</strain>
    </source>
</reference>
<evidence type="ECO:0000256" key="1">
    <source>
        <dbReference type="SAM" id="MobiDB-lite"/>
    </source>
</evidence>
<dbReference type="Proteomes" id="UP001074726">
    <property type="component" value="Unassembled WGS sequence"/>
</dbReference>
<feature type="region of interest" description="Disordered" evidence="1">
    <location>
        <begin position="1"/>
        <end position="41"/>
    </location>
</feature>
<evidence type="ECO:0000313" key="2">
    <source>
        <dbReference type="EMBL" id="MCY4725397.1"/>
    </source>
</evidence>
<name>A0ABT4CBY9_9ACTN</name>
<evidence type="ECO:0000313" key="3">
    <source>
        <dbReference type="Proteomes" id="UP001074726"/>
    </source>
</evidence>